<comment type="caution">
    <text evidence="3">The sequence shown here is derived from an EMBL/GenBank/DDBJ whole genome shotgun (WGS) entry which is preliminary data.</text>
</comment>
<reference evidence="3 4" key="1">
    <citation type="journal article" date="2018" name="PLoS Genet.">
        <title>Population sequencing reveals clonal diversity and ancestral inbreeding in the grapevine cultivar Chardonnay.</title>
        <authorList>
            <person name="Roach M.J."/>
            <person name="Johnson D.L."/>
            <person name="Bohlmann J."/>
            <person name="van Vuuren H.J."/>
            <person name="Jones S.J."/>
            <person name="Pretorius I.S."/>
            <person name="Schmidt S.A."/>
            <person name="Borneman A.R."/>
        </authorList>
    </citation>
    <scope>NUCLEOTIDE SEQUENCE [LARGE SCALE GENOMIC DNA]</scope>
    <source>
        <strain evidence="4">cv. Chardonnay</strain>
        <tissue evidence="3">Leaf</tissue>
    </source>
</reference>
<feature type="compositionally biased region" description="Basic and acidic residues" evidence="1">
    <location>
        <begin position="441"/>
        <end position="451"/>
    </location>
</feature>
<evidence type="ECO:0000313" key="4">
    <source>
        <dbReference type="Proteomes" id="UP000288805"/>
    </source>
</evidence>
<dbReference type="EMBL" id="QGNW01000185">
    <property type="protein sequence ID" value="RVW87320.1"/>
    <property type="molecule type" value="Genomic_DNA"/>
</dbReference>
<feature type="transmembrane region" description="Helical" evidence="2">
    <location>
        <begin position="134"/>
        <end position="163"/>
    </location>
</feature>
<organism evidence="3 4">
    <name type="scientific">Vitis vinifera</name>
    <name type="common">Grape</name>
    <dbReference type="NCBI Taxonomy" id="29760"/>
    <lineage>
        <taxon>Eukaryota</taxon>
        <taxon>Viridiplantae</taxon>
        <taxon>Streptophyta</taxon>
        <taxon>Embryophyta</taxon>
        <taxon>Tracheophyta</taxon>
        <taxon>Spermatophyta</taxon>
        <taxon>Magnoliopsida</taxon>
        <taxon>eudicotyledons</taxon>
        <taxon>Gunneridae</taxon>
        <taxon>Pentapetalae</taxon>
        <taxon>rosids</taxon>
        <taxon>Vitales</taxon>
        <taxon>Vitaceae</taxon>
        <taxon>Viteae</taxon>
        <taxon>Vitis</taxon>
    </lineage>
</organism>
<feature type="compositionally biased region" description="Basic and acidic residues" evidence="1">
    <location>
        <begin position="398"/>
        <end position="411"/>
    </location>
</feature>
<keyword evidence="2" id="KW-0812">Transmembrane</keyword>
<feature type="region of interest" description="Disordered" evidence="1">
    <location>
        <begin position="398"/>
        <end position="451"/>
    </location>
</feature>
<gene>
    <name evidence="3" type="ORF">CK203_037236</name>
</gene>
<name>A0A438HSE2_VITVI</name>
<keyword evidence="2" id="KW-1133">Transmembrane helix</keyword>
<protein>
    <submittedName>
        <fullName evidence="3">Uncharacterized protein</fullName>
    </submittedName>
</protein>
<proteinExistence type="predicted"/>
<sequence length="720" mass="79075">MGLSCSLTACQIYTQLLMPCTPGVPRSCQMDGCATSTNIGGSRAIITLLAADRDRGGETWVMAGCCDNVPDMRARPVYPDGMRATCHYESSFVWLGHVASRGARAKKGIYDEPPTLGIPRQHVVSMMALLPRTFLPVIFVFATATFLLQISTRVFLTVALLVWGDVVSTEKAEGRAITFSKEQFNIRLRFPLSALFKEFLHFSQIPPALIHPNIVRVLMGCSIINMLYNLDLSLLEVLFVYSLKKGKNDIFSMSAHLPSLQLLTELPDSTKGGAKGHVVVRGAWAGFLERPGRLFSPNYSMELPGTPERRGHIVDWVEKASFACLNKLFEIDTKERHYGTLLTARNLMAVVRESQEYVVSILPRKMPNEVVPREHYLLKDLPIYKEVREADAEKRRALLDDREKRKNEGTLRKAPGQKCSTASPPKKVPAKKRKLVKNGKGVKEPTPRKEFVSPPITHVAEEAASINHPGSPHPDADAVEALCAEASPIMVTPITAAPMEEMGQKVRVCPPTSQNPLTLVPVKGPPSKRSCLARNLRSGLIGRLRLQEIEVSCSSPKDAHPEEGEVGMATETPAVPVAVPDENAPASPIRPKMLEAPDPEEELLSNASSGGNPVNDAACTSASPFSYAKLEEKLKQIPPSSTTVMPSAKMFEMVESLVSGLRGMAQQHDLFTDLLRTTDYMKAFASQHKNSEDQLCLRLEEAEASLSTVRGRMRPSGRIG</sequence>
<dbReference type="AlphaFoldDB" id="A0A438HSE2"/>
<feature type="compositionally biased region" description="Basic residues" evidence="1">
    <location>
        <begin position="428"/>
        <end position="437"/>
    </location>
</feature>
<evidence type="ECO:0000256" key="2">
    <source>
        <dbReference type="SAM" id="Phobius"/>
    </source>
</evidence>
<accession>A0A438HSE2</accession>
<keyword evidence="2" id="KW-0472">Membrane</keyword>
<evidence type="ECO:0000313" key="3">
    <source>
        <dbReference type="EMBL" id="RVW87320.1"/>
    </source>
</evidence>
<dbReference type="Proteomes" id="UP000288805">
    <property type="component" value="Unassembled WGS sequence"/>
</dbReference>
<evidence type="ECO:0000256" key="1">
    <source>
        <dbReference type="SAM" id="MobiDB-lite"/>
    </source>
</evidence>